<feature type="region of interest" description="Disordered" evidence="1">
    <location>
        <begin position="1"/>
        <end position="21"/>
    </location>
</feature>
<gene>
    <name evidence="2" type="ORF">FPOA_00189</name>
</gene>
<evidence type="ECO:0000313" key="2">
    <source>
        <dbReference type="EMBL" id="OBS26249.1"/>
    </source>
</evidence>
<accession>A0A1B8B0I9</accession>
<dbReference type="STRING" id="36050.A0A1B8B0I9"/>
<feature type="compositionally biased region" description="Basic and acidic residues" evidence="1">
    <location>
        <begin position="1"/>
        <end position="10"/>
    </location>
</feature>
<dbReference type="OMA" id="WYEARER"/>
<evidence type="ECO:0000313" key="3">
    <source>
        <dbReference type="Proteomes" id="UP000091967"/>
    </source>
</evidence>
<reference evidence="2 3" key="1">
    <citation type="submission" date="2016-06" db="EMBL/GenBank/DDBJ databases">
        <title>Living apart together: crosstalk between the core and supernumerary genomes in a fungal plant pathogen.</title>
        <authorList>
            <person name="Vanheule A."/>
            <person name="Audenaert K."/>
            <person name="Warris S."/>
            <person name="Van De Geest H."/>
            <person name="Schijlen E."/>
            <person name="Hofte M."/>
            <person name="De Saeger S."/>
            <person name="Haesaert G."/>
            <person name="Waalwijk C."/>
            <person name="Van Der Lee T."/>
        </authorList>
    </citation>
    <scope>NUCLEOTIDE SEQUENCE [LARGE SCALE GENOMIC DNA]</scope>
    <source>
        <strain evidence="2 3">2516</strain>
    </source>
</reference>
<protein>
    <submittedName>
        <fullName evidence="2">Uncharacterized protein</fullName>
    </submittedName>
</protein>
<proteinExistence type="predicted"/>
<evidence type="ECO:0000256" key="1">
    <source>
        <dbReference type="SAM" id="MobiDB-lite"/>
    </source>
</evidence>
<keyword evidence="3" id="KW-1185">Reference proteome</keyword>
<dbReference type="EMBL" id="LYXU01000001">
    <property type="protein sequence ID" value="OBS26249.1"/>
    <property type="molecule type" value="Genomic_DNA"/>
</dbReference>
<organism evidence="2 3">
    <name type="scientific">Fusarium poae</name>
    <dbReference type="NCBI Taxonomy" id="36050"/>
    <lineage>
        <taxon>Eukaryota</taxon>
        <taxon>Fungi</taxon>
        <taxon>Dikarya</taxon>
        <taxon>Ascomycota</taxon>
        <taxon>Pezizomycotina</taxon>
        <taxon>Sordariomycetes</taxon>
        <taxon>Hypocreomycetidae</taxon>
        <taxon>Hypocreales</taxon>
        <taxon>Nectriaceae</taxon>
        <taxon>Fusarium</taxon>
    </lineage>
</organism>
<dbReference type="Proteomes" id="UP000091967">
    <property type="component" value="Unassembled WGS sequence"/>
</dbReference>
<name>A0A1B8B0I9_FUSPO</name>
<sequence>MVRTKTEARKRTGGKCPRTSLGSKGTLVHHNNFFKDHTGRPALMSWDCWKEDGQIPPLASWVYYMVHPDVPQEFDGCALHDSLTNGDIERGGPFRYEFFFLPGATMEECHAHYLGEMKARGTIWRQIRKVNKAVKLKKEENGEEEEEVNSDTEWFKENSKKRRKGYEMVVDSDPDQEYTELPGLVWPKHDGDVYFVFYRGWFFMYNDAETDCVGANAEKRIVTLVRFDPVPDLDEDGKVEPPISSRPIPVRGGCFDDTLGGWMFNRMRANWEEEANEATWNARKLGWTSW</sequence>
<comment type="caution">
    <text evidence="2">The sequence shown here is derived from an EMBL/GenBank/DDBJ whole genome shotgun (WGS) entry which is preliminary data.</text>
</comment>
<dbReference type="AlphaFoldDB" id="A0A1B8B0I9"/>